<dbReference type="Proteomes" id="UP000774617">
    <property type="component" value="Unassembled WGS sequence"/>
</dbReference>
<name>A0ABQ8GU54_9PEZI</name>
<reference evidence="1 2" key="1">
    <citation type="journal article" date="2021" name="Nat. Commun.">
        <title>Genetic determinants of endophytism in the Arabidopsis root mycobiome.</title>
        <authorList>
            <person name="Mesny F."/>
            <person name="Miyauchi S."/>
            <person name="Thiergart T."/>
            <person name="Pickel B."/>
            <person name="Atanasova L."/>
            <person name="Karlsson M."/>
            <person name="Huettel B."/>
            <person name="Barry K.W."/>
            <person name="Haridas S."/>
            <person name="Chen C."/>
            <person name="Bauer D."/>
            <person name="Andreopoulos W."/>
            <person name="Pangilinan J."/>
            <person name="LaButti K."/>
            <person name="Riley R."/>
            <person name="Lipzen A."/>
            <person name="Clum A."/>
            <person name="Drula E."/>
            <person name="Henrissat B."/>
            <person name="Kohler A."/>
            <person name="Grigoriev I.V."/>
            <person name="Martin F.M."/>
            <person name="Hacquard S."/>
        </authorList>
    </citation>
    <scope>NUCLEOTIDE SEQUENCE [LARGE SCALE GENOMIC DNA]</scope>
    <source>
        <strain evidence="1 2">MPI-SDFR-AT-0080</strain>
    </source>
</reference>
<gene>
    <name evidence="1" type="ORF">B0J12DRAFT_4767</name>
</gene>
<evidence type="ECO:0000313" key="1">
    <source>
        <dbReference type="EMBL" id="KAH7064618.1"/>
    </source>
</evidence>
<comment type="caution">
    <text evidence="1">The sequence shown here is derived from an EMBL/GenBank/DDBJ whole genome shotgun (WGS) entry which is preliminary data.</text>
</comment>
<accession>A0ABQ8GU54</accession>
<dbReference type="EMBL" id="JAGTJR010000001">
    <property type="protein sequence ID" value="KAH7064618.1"/>
    <property type="molecule type" value="Genomic_DNA"/>
</dbReference>
<organism evidence="1 2">
    <name type="scientific">Macrophomina phaseolina</name>
    <dbReference type="NCBI Taxonomy" id="35725"/>
    <lineage>
        <taxon>Eukaryota</taxon>
        <taxon>Fungi</taxon>
        <taxon>Dikarya</taxon>
        <taxon>Ascomycota</taxon>
        <taxon>Pezizomycotina</taxon>
        <taxon>Dothideomycetes</taxon>
        <taxon>Dothideomycetes incertae sedis</taxon>
        <taxon>Botryosphaeriales</taxon>
        <taxon>Botryosphaeriaceae</taxon>
        <taxon>Macrophomina</taxon>
    </lineage>
</organism>
<keyword evidence="2" id="KW-1185">Reference proteome</keyword>
<dbReference type="PANTHER" id="PTHR40788">
    <property type="entry name" value="CLR5 DOMAIN-CONTAINING PROTEIN-RELATED"/>
    <property type="match status" value="1"/>
</dbReference>
<dbReference type="PANTHER" id="PTHR40788:SF1">
    <property type="entry name" value="IPA PROTEIN"/>
    <property type="match status" value="1"/>
</dbReference>
<protein>
    <submittedName>
        <fullName evidence="1">Uncharacterized protein</fullName>
    </submittedName>
</protein>
<proteinExistence type="predicted"/>
<sequence length="838" mass="96669">MQLRPEDNTCSFQPEPLRSERFDYVLLSKAPPQCPPPHMCPDCEQQFRDIKLQTVLNFSYNKRLSYHEAESIVAGHVKSIKGDITALQEALNSYGDILLSRWKKKGNSTKREAWLHEADPKMFQHQWLGPYFSRDYTRGYNLLEVRKELWQVLRLPYLTVEALAADANKLVGILHHRAYSLPEEWVVHDSRQLSLGWYNGLFDLDFSDACVVMHGPRWGELTKWDEAAAHRFSIIGFPRASIILEAQSTLLRVLLKIVNQILLNADGSLPAASGNTKWIESIKGGFKYANSIELRSPYTNSAFSAPRSFDINEILSTAHARLEAATDHLFLLQTDPSYMRWAISTYNLGEMVRRVGKDFARGLTAGELLHDFREVQRWKWLVEECEHLKLLYTSFRDQIYPTDRLPPRYDRALGAIRLIVTNQVLSQSRQLEHEFPQKPGFSRAYNFERTAQGCDFQRKKFHQLNDLFWDDRLEWAMINMVGNFQDPQHYDQEVVFAILEDHLQKSSAAERGRLDERLYAKLADFSARHEILYSIDSHRPLDTNPHMDDLKKSERDRKVWRFMAAKLRDLPRRRVLHLAECLERFEGASLPPQKPDARLSLEVLDKSREALGLFWAAIRDYERDTMEGCKELLQADVEDYLAVLSPASFSDYTNAISAQRAALVARNEARVKKKTNVASEYPQTVWGTSNEGNIERLGEASRTKLKTRPTVAVPSSGKEVLLQDAIRSPTKVEPLSVPLPLKYRTRAIFSRMFPRDPEKIQKPVDWTDFVLSMGDVGFTAKHSGGSAVIFENETKSRKIVFHRPHPIAKIYPVMIRAMGSRMKKWFGWDREYLGLDHS</sequence>
<evidence type="ECO:0000313" key="2">
    <source>
        <dbReference type="Proteomes" id="UP000774617"/>
    </source>
</evidence>